<dbReference type="OrthoDB" id="9763796at2"/>
<dbReference type="STRING" id="1285242.A6A04_16250"/>
<keyword evidence="1 9" id="KW-0813">Transport</keyword>
<evidence type="ECO:0000256" key="7">
    <source>
        <dbReference type="ARBA" id="ARBA00023065"/>
    </source>
</evidence>
<evidence type="ECO:0000256" key="8">
    <source>
        <dbReference type="ARBA" id="ARBA00023136"/>
    </source>
</evidence>
<feature type="transmembrane region" description="Helical" evidence="9">
    <location>
        <begin position="253"/>
        <end position="274"/>
    </location>
</feature>
<dbReference type="PANTHER" id="PTHR30607:SF2">
    <property type="entry name" value="POTASSIUM-TRANSPORTING ATPASE POTASSIUM-BINDING SUBUNIT"/>
    <property type="match status" value="1"/>
</dbReference>
<comment type="function">
    <text evidence="9">Part of the high-affinity ATP-driven potassium transport (or Kdp) system, which catalyzes the hydrolysis of ATP coupled with the electrogenic transport of potassium into the cytoplasm. This subunit binds the extracellular potassium ions and delivers the ions to the membrane domain of KdpB through an intramembrane tunnel.</text>
</comment>
<sequence>MNAAGILQIVIFFAVVTAGAIPLGTYMARVYSGEKTWLDPVFKPIEHLIYKICLIKPDQEQHWTVYAFSCLVFSVIGLLLMYAVMRLQALLPLNPAEMSAVAPDLAFNTAVSFTTNTNWQNYGGESTMAYLTQMLGMTVKNFVSAATGMAVLVALVRGFARRQAKTVGNFYVDSVRSVLYVLLPLSIVVTLALVWQGMPQNLDAYVEATTLEGAKQVIAQGPVASQVAIKHLGTNGGGFFNANSAHPFENPTALTNLIEMAGQLLISAGLVFAFGRMIGDKRQARALYIAMAAMLAVGIGFAYWAEAGGNPQVQAMGVDIASTDTAPGGNMEGKEVRFGIANSAIFAASTTGTSCGAVNSMHDSFTPIGGMVPLVNIMLGEVIFGGVGAGLHGMIVFVIVAVFIAGLMVGRTPEYLGKKMEAKEVKLAVLCILIFPLSILGFGALAMVLPVGLSSIAAPGPHGLSEVLYAFTSATGNNGSAFGGLSGNTLFYNTTLAAAMLIGRFLIIVPTLAIAGSLAAKKIVPPSAGTFPTHGSLFIGLLIAVIVVIGGLTFFPVLALGPIVEHFSLAAGTLF</sequence>
<keyword evidence="5 9" id="KW-0630">Potassium</keyword>
<feature type="transmembrane region" description="Helical" evidence="9">
    <location>
        <begin position="65"/>
        <end position="85"/>
    </location>
</feature>
<evidence type="ECO:0000313" key="11">
    <source>
        <dbReference type="Proteomes" id="UP000078428"/>
    </source>
</evidence>
<evidence type="ECO:0000256" key="5">
    <source>
        <dbReference type="ARBA" id="ARBA00022958"/>
    </source>
</evidence>
<keyword evidence="2 9" id="KW-1003">Cell membrane</keyword>
<feature type="transmembrane region" description="Helical" evidence="9">
    <location>
        <begin position="6"/>
        <end position="28"/>
    </location>
</feature>
<keyword evidence="3 9" id="KW-0633">Potassium transport</keyword>
<keyword evidence="7 9" id="KW-0406">Ion transport</keyword>
<organism evidence="10 11">
    <name type="scientific">Paramagnetospirillum marisnigri</name>
    <dbReference type="NCBI Taxonomy" id="1285242"/>
    <lineage>
        <taxon>Bacteria</taxon>
        <taxon>Pseudomonadati</taxon>
        <taxon>Pseudomonadota</taxon>
        <taxon>Alphaproteobacteria</taxon>
        <taxon>Rhodospirillales</taxon>
        <taxon>Magnetospirillaceae</taxon>
        <taxon>Paramagnetospirillum</taxon>
    </lineage>
</organism>
<evidence type="ECO:0000256" key="6">
    <source>
        <dbReference type="ARBA" id="ARBA00022989"/>
    </source>
</evidence>
<feature type="transmembrane region" description="Helical" evidence="9">
    <location>
        <begin position="134"/>
        <end position="156"/>
    </location>
</feature>
<keyword evidence="4 9" id="KW-0812">Transmembrane</keyword>
<dbReference type="RefSeq" id="WP_068491593.1">
    <property type="nucleotide sequence ID" value="NZ_LWQT01000046.1"/>
</dbReference>
<keyword evidence="6 9" id="KW-1133">Transmembrane helix</keyword>
<comment type="subunit">
    <text evidence="9">The system is composed of three essential subunits: KdpA, KdpB and KdpC.</text>
</comment>
<evidence type="ECO:0000256" key="1">
    <source>
        <dbReference type="ARBA" id="ARBA00022448"/>
    </source>
</evidence>
<evidence type="ECO:0000256" key="2">
    <source>
        <dbReference type="ARBA" id="ARBA00022475"/>
    </source>
</evidence>
<evidence type="ECO:0000256" key="4">
    <source>
        <dbReference type="ARBA" id="ARBA00022692"/>
    </source>
</evidence>
<protein>
    <recommendedName>
        <fullName evidence="9">Potassium-transporting ATPase potassium-binding subunit</fullName>
    </recommendedName>
    <alternativeName>
        <fullName evidence="9">ATP phosphohydrolase [potassium-transporting] A chain</fullName>
    </alternativeName>
    <alternativeName>
        <fullName evidence="9">Potassium-binding and translocating subunit A</fullName>
    </alternativeName>
    <alternativeName>
        <fullName evidence="9">Potassium-translocating ATPase A chain</fullName>
    </alternativeName>
</protein>
<feature type="transmembrane region" description="Helical" evidence="9">
    <location>
        <begin position="286"/>
        <end position="305"/>
    </location>
</feature>
<feature type="transmembrane region" description="Helical" evidence="9">
    <location>
        <begin position="490"/>
        <end position="516"/>
    </location>
</feature>
<dbReference type="HAMAP" id="MF_00275">
    <property type="entry name" value="KdpA"/>
    <property type="match status" value="1"/>
</dbReference>
<dbReference type="GO" id="GO:0005886">
    <property type="term" value="C:plasma membrane"/>
    <property type="evidence" value="ECO:0007669"/>
    <property type="project" value="UniProtKB-SubCell"/>
</dbReference>
<keyword evidence="8 9" id="KW-0472">Membrane</keyword>
<dbReference type="PIRSF" id="PIRSF001294">
    <property type="entry name" value="K_ATPaseA"/>
    <property type="match status" value="1"/>
</dbReference>
<dbReference type="AlphaFoldDB" id="A0A178MQS5"/>
<evidence type="ECO:0000256" key="3">
    <source>
        <dbReference type="ARBA" id="ARBA00022538"/>
    </source>
</evidence>
<dbReference type="Pfam" id="PF03814">
    <property type="entry name" value="KdpA"/>
    <property type="match status" value="1"/>
</dbReference>
<keyword evidence="11" id="KW-1185">Reference proteome</keyword>
<dbReference type="InterPro" id="IPR004623">
    <property type="entry name" value="KdpA"/>
</dbReference>
<dbReference type="GO" id="GO:0030955">
    <property type="term" value="F:potassium ion binding"/>
    <property type="evidence" value="ECO:0007669"/>
    <property type="project" value="UniProtKB-UniRule"/>
</dbReference>
<feature type="transmembrane region" description="Helical" evidence="9">
    <location>
        <begin position="427"/>
        <end position="449"/>
    </location>
</feature>
<feature type="transmembrane region" description="Helical" evidence="9">
    <location>
        <begin position="177"/>
        <end position="195"/>
    </location>
</feature>
<dbReference type="Proteomes" id="UP000078428">
    <property type="component" value="Unassembled WGS sequence"/>
</dbReference>
<dbReference type="GO" id="GO:0008556">
    <property type="term" value="F:P-type potassium transmembrane transporter activity"/>
    <property type="evidence" value="ECO:0007669"/>
    <property type="project" value="InterPro"/>
</dbReference>
<dbReference type="NCBIfam" id="TIGR00680">
    <property type="entry name" value="kdpA"/>
    <property type="match status" value="1"/>
</dbReference>
<comment type="subcellular location">
    <subcellularLocation>
        <location evidence="9">Cell membrane</location>
        <topology evidence="9">Multi-pass membrane protein</topology>
    </subcellularLocation>
</comment>
<accession>A0A178MQS5</accession>
<evidence type="ECO:0000256" key="9">
    <source>
        <dbReference type="HAMAP-Rule" id="MF_00275"/>
    </source>
</evidence>
<evidence type="ECO:0000313" key="10">
    <source>
        <dbReference type="EMBL" id="OAN51327.1"/>
    </source>
</evidence>
<comment type="similarity">
    <text evidence="9">Belongs to the KdpA family.</text>
</comment>
<reference evidence="10 11" key="1">
    <citation type="submission" date="2016-04" db="EMBL/GenBank/DDBJ databases">
        <title>Draft genome sequence of freshwater magnetotactic bacteria Magnetospirillum marisnigri SP-1 and Magnetospirillum moscoviense BB-1.</title>
        <authorList>
            <person name="Koziaeva V."/>
            <person name="Dziuba M.V."/>
            <person name="Ivanov T.M."/>
            <person name="Kuznetsov B."/>
            <person name="Grouzdev D.S."/>
        </authorList>
    </citation>
    <scope>NUCLEOTIDE SEQUENCE [LARGE SCALE GENOMIC DNA]</scope>
    <source>
        <strain evidence="10 11">SP-1</strain>
    </source>
</reference>
<dbReference type="EMBL" id="LWQT01000046">
    <property type="protein sequence ID" value="OAN51327.1"/>
    <property type="molecule type" value="Genomic_DNA"/>
</dbReference>
<dbReference type="PANTHER" id="PTHR30607">
    <property type="entry name" value="POTASSIUM-TRANSPORTING ATPASE A CHAIN"/>
    <property type="match status" value="1"/>
</dbReference>
<feature type="transmembrane region" description="Helical" evidence="9">
    <location>
        <begin position="537"/>
        <end position="559"/>
    </location>
</feature>
<feature type="transmembrane region" description="Helical" evidence="9">
    <location>
        <begin position="382"/>
        <end position="407"/>
    </location>
</feature>
<name>A0A178MQS5_9PROT</name>
<comment type="caution">
    <text evidence="10">The sequence shown here is derived from an EMBL/GenBank/DDBJ whole genome shotgun (WGS) entry which is preliminary data.</text>
</comment>
<proteinExistence type="inferred from homology"/>
<gene>
    <name evidence="9" type="primary">kdpA</name>
    <name evidence="10" type="ORF">A6A04_16250</name>
</gene>